<dbReference type="Proteomes" id="UP000187609">
    <property type="component" value="Unassembled WGS sequence"/>
</dbReference>
<evidence type="ECO:0000256" key="1">
    <source>
        <dbReference type="SAM" id="MobiDB-lite"/>
    </source>
</evidence>
<feature type="compositionally biased region" description="Gly residues" evidence="1">
    <location>
        <begin position="47"/>
        <end position="59"/>
    </location>
</feature>
<dbReference type="OrthoDB" id="1736908at2759"/>
<gene>
    <name evidence="2" type="ORF">A4A49_24639</name>
</gene>
<comment type="caution">
    <text evidence="2">The sequence shown here is derived from an EMBL/GenBank/DDBJ whole genome shotgun (WGS) entry which is preliminary data.</text>
</comment>
<sequence length="154" mass="16605">MRDSGASIASGFGGLRLEGIVGSEESLGAISEPPGEGNRGDISGESAGNGGEDNGGFGSNAGAAEIVEANTFLREVFSKAKQEEKDWQTKKIMSRIKNGFLEVKAINDDEMNGHPFAYCWHRNSKGIIFGGKNERKNDRVGIMIELKDYQEECS</sequence>
<name>A0A314KN63_NICAT</name>
<keyword evidence="3" id="KW-1185">Reference proteome</keyword>
<evidence type="ECO:0000313" key="2">
    <source>
        <dbReference type="EMBL" id="OIT30249.1"/>
    </source>
</evidence>
<evidence type="ECO:0000313" key="3">
    <source>
        <dbReference type="Proteomes" id="UP000187609"/>
    </source>
</evidence>
<feature type="region of interest" description="Disordered" evidence="1">
    <location>
        <begin position="24"/>
        <end position="60"/>
    </location>
</feature>
<organism evidence="2 3">
    <name type="scientific">Nicotiana attenuata</name>
    <name type="common">Coyote tobacco</name>
    <dbReference type="NCBI Taxonomy" id="49451"/>
    <lineage>
        <taxon>Eukaryota</taxon>
        <taxon>Viridiplantae</taxon>
        <taxon>Streptophyta</taxon>
        <taxon>Embryophyta</taxon>
        <taxon>Tracheophyta</taxon>
        <taxon>Spermatophyta</taxon>
        <taxon>Magnoliopsida</taxon>
        <taxon>eudicotyledons</taxon>
        <taxon>Gunneridae</taxon>
        <taxon>Pentapetalae</taxon>
        <taxon>asterids</taxon>
        <taxon>lamiids</taxon>
        <taxon>Solanales</taxon>
        <taxon>Solanaceae</taxon>
        <taxon>Nicotianoideae</taxon>
        <taxon>Nicotianeae</taxon>
        <taxon>Nicotiana</taxon>
    </lineage>
</organism>
<dbReference type="EMBL" id="MJEQ01001563">
    <property type="protein sequence ID" value="OIT30249.1"/>
    <property type="molecule type" value="Genomic_DNA"/>
</dbReference>
<accession>A0A314KN63</accession>
<dbReference type="KEGG" id="nau:109210261"/>
<protein>
    <submittedName>
        <fullName evidence="2">Uncharacterized protein</fullName>
    </submittedName>
</protein>
<dbReference type="AlphaFoldDB" id="A0A314KN63"/>
<proteinExistence type="predicted"/>
<dbReference type="Gramene" id="OIT30249">
    <property type="protein sequence ID" value="OIT30249"/>
    <property type="gene ID" value="A4A49_24639"/>
</dbReference>
<reference evidence="2" key="1">
    <citation type="submission" date="2016-11" db="EMBL/GenBank/DDBJ databases">
        <title>The genome of Nicotiana attenuata.</title>
        <authorList>
            <person name="Xu S."/>
            <person name="Brockmoeller T."/>
            <person name="Gaquerel E."/>
            <person name="Navarro A."/>
            <person name="Kuhl H."/>
            <person name="Gase K."/>
            <person name="Ling Z."/>
            <person name="Zhou W."/>
            <person name="Kreitzer C."/>
            <person name="Stanke M."/>
            <person name="Tang H."/>
            <person name="Lyons E."/>
            <person name="Pandey P."/>
            <person name="Pandey S.P."/>
            <person name="Timmermann B."/>
            <person name="Baldwin I.T."/>
        </authorList>
    </citation>
    <scope>NUCLEOTIDE SEQUENCE [LARGE SCALE GENOMIC DNA]</scope>
    <source>
        <strain evidence="2">UT</strain>
    </source>
</reference>